<dbReference type="Gene3D" id="3.30.2130.30">
    <property type="match status" value="1"/>
</dbReference>
<dbReference type="Pfam" id="PF22020">
    <property type="entry name" value="RlmL_1st"/>
    <property type="match status" value="1"/>
</dbReference>
<feature type="domain" description="RlmL ferredoxin-like" evidence="2">
    <location>
        <begin position="5"/>
        <end position="38"/>
    </location>
</feature>
<name>E1NR23_9LACO</name>
<dbReference type="Proteomes" id="UP000003648">
    <property type="component" value="Unassembled WGS sequence"/>
</dbReference>
<comment type="caution">
    <text evidence="3">The sequence shown here is derived from an EMBL/GenBank/DDBJ whole genome shotgun (WGS) entry which is preliminary data.</text>
</comment>
<keyword evidence="1" id="KW-0489">Methyltransferase</keyword>
<dbReference type="GO" id="GO:0032259">
    <property type="term" value="P:methylation"/>
    <property type="evidence" value="ECO:0007669"/>
    <property type="project" value="UniProtKB-KW"/>
</dbReference>
<accession>E1NR23</accession>
<reference evidence="3 4" key="1">
    <citation type="submission" date="2010-09" db="EMBL/GenBank/DDBJ databases">
        <authorList>
            <person name="Durkin A.S."/>
            <person name="Madupu R."/>
            <person name="Torralba M."/>
            <person name="Gillis M."/>
            <person name="Methe B."/>
            <person name="Sutton G."/>
            <person name="Nelson K.E."/>
        </authorList>
    </citation>
    <scope>NUCLEOTIDE SEQUENCE [LARGE SCALE GENOMIC DNA]</scope>
    <source>
        <strain evidence="3 4">LactinV 01V1-a</strain>
    </source>
</reference>
<gene>
    <name evidence="3" type="ORF">HMPREF9211_0543</name>
</gene>
<proteinExistence type="predicted"/>
<evidence type="ECO:0000313" key="3">
    <source>
        <dbReference type="EMBL" id="EFO71440.1"/>
    </source>
</evidence>
<organism evidence="3 4">
    <name type="scientific">Lactobacillus iners LactinV 01V1-a</name>
    <dbReference type="NCBI Taxonomy" id="879297"/>
    <lineage>
        <taxon>Bacteria</taxon>
        <taxon>Bacillati</taxon>
        <taxon>Bacillota</taxon>
        <taxon>Bacilli</taxon>
        <taxon>Lactobacillales</taxon>
        <taxon>Lactobacillaceae</taxon>
        <taxon>Lactobacillus</taxon>
    </lineage>
</organism>
<dbReference type="GO" id="GO:0008168">
    <property type="term" value="F:methyltransferase activity"/>
    <property type="evidence" value="ECO:0007669"/>
    <property type="project" value="UniProtKB-KW"/>
</dbReference>
<evidence type="ECO:0000313" key="4">
    <source>
        <dbReference type="Proteomes" id="UP000003648"/>
    </source>
</evidence>
<evidence type="ECO:0000259" key="2">
    <source>
        <dbReference type="Pfam" id="PF22020"/>
    </source>
</evidence>
<dbReference type="InterPro" id="IPR054170">
    <property type="entry name" value="RlmL_1st"/>
</dbReference>
<dbReference type="EMBL" id="AEHQ01000002">
    <property type="protein sequence ID" value="EFO71440.1"/>
    <property type="molecule type" value="Genomic_DNA"/>
</dbReference>
<protein>
    <recommendedName>
        <fullName evidence="2">RlmL ferredoxin-like domain-containing protein</fullName>
    </recommendedName>
</protein>
<evidence type="ECO:0000256" key="1">
    <source>
        <dbReference type="ARBA" id="ARBA00022603"/>
    </source>
</evidence>
<sequence length="38" mass="4296">MKNYDLYATMGTGFEAVVAKELQNLGYDTTTENGRVFF</sequence>
<keyword evidence="1" id="KW-0808">Transferase</keyword>
<dbReference type="AlphaFoldDB" id="E1NR23"/>